<dbReference type="EMBL" id="UINC01010493">
    <property type="protein sequence ID" value="SVA46647.1"/>
    <property type="molecule type" value="Genomic_DNA"/>
</dbReference>
<evidence type="ECO:0000313" key="2">
    <source>
        <dbReference type="EMBL" id="SVA46647.1"/>
    </source>
</evidence>
<protein>
    <recommendedName>
        <fullName evidence="1">Smr domain-containing protein</fullName>
    </recommendedName>
</protein>
<dbReference type="InterPro" id="IPR036063">
    <property type="entry name" value="Smr_dom_sf"/>
</dbReference>
<dbReference type="InterPro" id="IPR002625">
    <property type="entry name" value="Smr_dom"/>
</dbReference>
<dbReference type="Gene3D" id="3.30.1370.110">
    <property type="match status" value="1"/>
</dbReference>
<sequence length="153" mass="17015">MKNCTTCGNQIQSSARQCPYCEQPQAIVSREPKPMPKPKAKRTIVTVNLEEGRPFVEDALRRMDRQFYEARLGGTAVVRLIHGYGSSGTGGAIKQAVRTELEAALRHGTIKHYVSGEDYQHSAIGRNLRSRFSELKECLRTDQGNPGITLVEV</sequence>
<name>A0A381W417_9ZZZZ</name>
<accession>A0A381W417</accession>
<gene>
    <name evidence="2" type="ORF">METZ01_LOCUS99501</name>
</gene>
<dbReference type="Pfam" id="PF01713">
    <property type="entry name" value="Smr"/>
    <property type="match status" value="1"/>
</dbReference>
<feature type="domain" description="Smr" evidence="1">
    <location>
        <begin position="56"/>
        <end position="104"/>
    </location>
</feature>
<evidence type="ECO:0000259" key="1">
    <source>
        <dbReference type="Pfam" id="PF01713"/>
    </source>
</evidence>
<proteinExistence type="predicted"/>
<dbReference type="AlphaFoldDB" id="A0A381W417"/>
<organism evidence="2">
    <name type="scientific">marine metagenome</name>
    <dbReference type="NCBI Taxonomy" id="408172"/>
    <lineage>
        <taxon>unclassified sequences</taxon>
        <taxon>metagenomes</taxon>
        <taxon>ecological metagenomes</taxon>
    </lineage>
</organism>
<reference evidence="2" key="1">
    <citation type="submission" date="2018-05" db="EMBL/GenBank/DDBJ databases">
        <authorList>
            <person name="Lanie J.A."/>
            <person name="Ng W.-L."/>
            <person name="Kazmierczak K.M."/>
            <person name="Andrzejewski T.M."/>
            <person name="Davidsen T.M."/>
            <person name="Wayne K.J."/>
            <person name="Tettelin H."/>
            <person name="Glass J.I."/>
            <person name="Rusch D."/>
            <person name="Podicherti R."/>
            <person name="Tsui H.-C.T."/>
            <person name="Winkler M.E."/>
        </authorList>
    </citation>
    <scope>NUCLEOTIDE SEQUENCE</scope>
</reference>